<dbReference type="AlphaFoldDB" id="A0AA97GTV0"/>
<reference evidence="3" key="1">
    <citation type="submission" date="2023-06" db="EMBL/GenBank/DDBJ databases">
        <title>Gordonia sp. nov. and Pseudochrobactrum sp. nov., two species isolated from the burying beetle Nicrophorus vespilloides.</title>
        <authorList>
            <person name="Poehlein A."/>
            <person name="Guzman J."/>
            <person name="Daniel R."/>
            <person name="Vilcinskas A."/>
        </authorList>
    </citation>
    <scope>NUCLEOTIDE SEQUENCE</scope>
    <source>
        <strain evidence="3">MP11Mi</strain>
    </source>
</reference>
<protein>
    <submittedName>
        <fullName evidence="3">Uncharacterized protein</fullName>
    </submittedName>
</protein>
<name>A0AA97GTV0_9ACTN</name>
<feature type="region of interest" description="Disordered" evidence="1">
    <location>
        <begin position="1"/>
        <end position="73"/>
    </location>
</feature>
<dbReference type="EMBL" id="CP128986">
    <property type="protein sequence ID" value="WOC12026.1"/>
    <property type="molecule type" value="Genomic_DNA"/>
</dbReference>
<keyword evidence="2" id="KW-1133">Transmembrane helix</keyword>
<gene>
    <name evidence="3" type="ORF">MP11Mi_11080</name>
</gene>
<organism evidence="3">
    <name type="scientific">Gordonia sp. MP11Mi</name>
    <dbReference type="NCBI Taxonomy" id="3022769"/>
    <lineage>
        <taxon>Bacteria</taxon>
        <taxon>Bacillati</taxon>
        <taxon>Actinomycetota</taxon>
        <taxon>Actinomycetes</taxon>
        <taxon>Mycobacteriales</taxon>
        <taxon>Gordoniaceae</taxon>
        <taxon>Gordonia</taxon>
    </lineage>
</organism>
<sequence>MDSGRSGHTQQPGYRPPLAVGQQYPALGYGPNGAPRYTYQPDPDPAAQAQPQGVDEATPQYAPSPPEPGDPRQRAVLGAAAIVVLVLLVVGAFKLMSGGDDSDVATMRDDAPVSQNTTDPYLPKSIEPTDEVPGETQRPAPNGLDADLAVDAAPGSAIVYIDDGGVQLIHMTAARWRQTVHATTGLLQIRVVVAPGAPASCTITVEGQVVAHEEVPADTSGVLACRAVG</sequence>
<feature type="compositionally biased region" description="Polar residues" evidence="1">
    <location>
        <begin position="1"/>
        <end position="12"/>
    </location>
</feature>
<keyword evidence="2" id="KW-0472">Membrane</keyword>
<evidence type="ECO:0000256" key="2">
    <source>
        <dbReference type="SAM" id="Phobius"/>
    </source>
</evidence>
<accession>A0AA97GTV0</accession>
<evidence type="ECO:0000256" key="1">
    <source>
        <dbReference type="SAM" id="MobiDB-lite"/>
    </source>
</evidence>
<evidence type="ECO:0000313" key="3">
    <source>
        <dbReference type="EMBL" id="WOC12026.1"/>
    </source>
</evidence>
<proteinExistence type="predicted"/>
<keyword evidence="2" id="KW-0812">Transmembrane</keyword>
<feature type="transmembrane region" description="Helical" evidence="2">
    <location>
        <begin position="75"/>
        <end position="93"/>
    </location>
</feature>
<feature type="region of interest" description="Disordered" evidence="1">
    <location>
        <begin position="99"/>
        <end position="141"/>
    </location>
</feature>
<dbReference type="RefSeq" id="WP_420041287.1">
    <property type="nucleotide sequence ID" value="NZ_CP128986.1"/>
</dbReference>